<name>A0A2P8QZG2_9BACT</name>
<accession>A0A2P8QZG2</accession>
<dbReference type="AlphaFoldDB" id="A0A2P8QZG2"/>
<dbReference type="SMART" id="SM00912">
    <property type="entry name" value="Haemagg_act"/>
    <property type="match status" value="1"/>
</dbReference>
<feature type="signal peptide" evidence="1">
    <location>
        <begin position="1"/>
        <end position="24"/>
    </location>
</feature>
<protein>
    <submittedName>
        <fullName evidence="3">Adhesin</fullName>
    </submittedName>
</protein>
<comment type="caution">
    <text evidence="3">The sequence shown here is derived from an EMBL/GenBank/DDBJ whole genome shotgun (WGS) entry which is preliminary data.</text>
</comment>
<feature type="chain" id="PRO_5015465392" evidence="1">
    <location>
        <begin position="25"/>
        <end position="473"/>
    </location>
</feature>
<feature type="non-terminal residue" evidence="3">
    <location>
        <position position="473"/>
    </location>
</feature>
<dbReference type="Proteomes" id="UP000240535">
    <property type="component" value="Unassembled WGS sequence"/>
</dbReference>
<evidence type="ECO:0000313" key="3">
    <source>
        <dbReference type="EMBL" id="PSM51623.1"/>
    </source>
</evidence>
<dbReference type="Gene3D" id="2.160.20.10">
    <property type="entry name" value="Single-stranded right-handed beta-helix, Pectin lyase-like"/>
    <property type="match status" value="1"/>
</dbReference>
<dbReference type="EMBL" id="PDHH01000006">
    <property type="protein sequence ID" value="PSM51623.1"/>
    <property type="molecule type" value="Genomic_DNA"/>
</dbReference>
<dbReference type="Pfam" id="PF05860">
    <property type="entry name" value="TPS"/>
    <property type="match status" value="1"/>
</dbReference>
<dbReference type="InterPro" id="IPR011050">
    <property type="entry name" value="Pectin_lyase_fold/virulence"/>
</dbReference>
<dbReference type="NCBIfam" id="TIGR01901">
    <property type="entry name" value="adhes_NPXG"/>
    <property type="match status" value="1"/>
</dbReference>
<dbReference type="InterPro" id="IPR012334">
    <property type="entry name" value="Pectin_lyas_fold"/>
</dbReference>
<dbReference type="InterPro" id="IPR008638">
    <property type="entry name" value="FhaB/CdiA-like_TPS"/>
</dbReference>
<evidence type="ECO:0000313" key="4">
    <source>
        <dbReference type="Proteomes" id="UP000240535"/>
    </source>
</evidence>
<organism evidence="3 4">
    <name type="scientific">Campylobacter blaseri</name>
    <dbReference type="NCBI Taxonomy" id="2042961"/>
    <lineage>
        <taxon>Bacteria</taxon>
        <taxon>Pseudomonadati</taxon>
        <taxon>Campylobacterota</taxon>
        <taxon>Epsilonproteobacteria</taxon>
        <taxon>Campylobacterales</taxon>
        <taxon>Campylobacteraceae</taxon>
        <taxon>Campylobacter</taxon>
    </lineage>
</organism>
<dbReference type="RefSeq" id="WP_123057883.1">
    <property type="nucleotide sequence ID" value="NZ_PDHH01000006.1"/>
</dbReference>
<evidence type="ECO:0000259" key="2">
    <source>
        <dbReference type="SMART" id="SM00912"/>
    </source>
</evidence>
<dbReference type="OrthoDB" id="5363767at2"/>
<reference evidence="4" key="1">
    <citation type="submission" date="2017-10" db="EMBL/GenBank/DDBJ databases">
        <title>Campylobacter species from seals.</title>
        <authorList>
            <person name="Gilbert M.J."/>
            <person name="Zomer A.L."/>
            <person name="Timmerman A.J."/>
            <person name="Duim B."/>
            <person name="Wagenaar J.A."/>
        </authorList>
    </citation>
    <scope>NUCLEOTIDE SEQUENCE [LARGE SCALE GENOMIC DNA]</scope>
    <source>
        <strain evidence="4">17S00004-5</strain>
    </source>
</reference>
<keyword evidence="4" id="KW-1185">Reference proteome</keyword>
<evidence type="ECO:0000256" key="1">
    <source>
        <dbReference type="SAM" id="SignalP"/>
    </source>
</evidence>
<keyword evidence="1" id="KW-0732">Signal</keyword>
<feature type="domain" description="Filamentous haemagglutinin FhaB/tRNA nuclease CdiA-like TPS" evidence="2">
    <location>
        <begin position="46"/>
        <end position="168"/>
    </location>
</feature>
<sequence length="473" mass="50853">MKQIFKKVVSVIVSSLLIAQQSLVANSIVIDKNAPIKNQPSLDKARNGVPIVNIVKPNNNGLSHNKFSNYNVEKEGLILNNSNRRDTSTNLGGYIYGNKNLANTKTAKIILNEVTSKNRSKLEGFTEVAGDRASVVIANPNGIYINGAGFINTDKATITTANPNIKNGDISSYDVNDGLIEIQKDGLNTKNVNKAELYAKTIKINAKINANNLDIITGENKILSDGTIVPKDSSNHATVSLDSSALGGIYANKIKLIGTNKGVGVNLDGEISAQDSLEISTNGKIVLNKALSSSNVKITSNDELESNTIYGSNVNINVKKSVKNRDIIASKTDININTSSLTNDNLIASGVNTKLEDTKKGSLNIDADTIKNKNLLYAKDDINLNAKTLKSSKDSQINSKKSINIKSQNIDNEESVKITAKDNLKINNKNDINSDIFNSENSNIVATNGNLDITSNSINLNNSNQIAALNDIN</sequence>
<dbReference type="SUPFAM" id="SSF51126">
    <property type="entry name" value="Pectin lyase-like"/>
    <property type="match status" value="1"/>
</dbReference>
<gene>
    <name evidence="3" type="ORF">CQ405_07455</name>
</gene>
<proteinExistence type="predicted"/>